<name>A0A1D1XJX7_9ARAE</name>
<feature type="compositionally biased region" description="Low complexity" evidence="1">
    <location>
        <begin position="147"/>
        <end position="165"/>
    </location>
</feature>
<dbReference type="EMBL" id="GDJX01025284">
    <property type="protein sequence ID" value="JAT42652.1"/>
    <property type="molecule type" value="Transcribed_RNA"/>
</dbReference>
<feature type="non-terminal residue" evidence="2">
    <location>
        <position position="282"/>
    </location>
</feature>
<evidence type="ECO:0000256" key="1">
    <source>
        <dbReference type="SAM" id="MobiDB-lite"/>
    </source>
</evidence>
<reference evidence="2" key="1">
    <citation type="submission" date="2015-07" db="EMBL/GenBank/DDBJ databases">
        <title>Transcriptome Assembly of Anthurium amnicola.</title>
        <authorList>
            <person name="Suzuki J."/>
        </authorList>
    </citation>
    <scope>NUCLEOTIDE SEQUENCE</scope>
</reference>
<gene>
    <name evidence="2" type="primary">CIA2_0</name>
    <name evidence="2" type="ORF">g.55152</name>
</gene>
<feature type="compositionally biased region" description="Basic and acidic residues" evidence="1">
    <location>
        <begin position="136"/>
        <end position="146"/>
    </location>
</feature>
<feature type="region of interest" description="Disordered" evidence="1">
    <location>
        <begin position="136"/>
        <end position="178"/>
    </location>
</feature>
<evidence type="ECO:0000313" key="2">
    <source>
        <dbReference type="EMBL" id="JAT42652.1"/>
    </source>
</evidence>
<sequence length="282" mass="29561">MSSCLSGGGRAAYGFDLDIVVKPCASPATSTRSAHSSSPSSTLSESGNSPLALSTKRARAPRKRPNQTYNEAAALLSTVYPNVFSARGLPRACRKGTGHHYHHHHLGSSPSEPHAELLLPPFPALGDAGFLLHRYVPDEPSPRVEPRPASSPEPSSACLSPASAEFRGPSSPAPGLDDDFDAESILDEEVGGGIDSIMGNLSVNTHGCGGGGAGSHTNPYPGNSMGFGFGGVFKYGYRHGGSMRRALRGGDDGEWWRSPTVEVVKIAPKLKPAPAPEKKKKK</sequence>
<protein>
    <submittedName>
        <fullName evidence="2">Protein CHLOROPLAST IMPORT APPARATUS 2</fullName>
    </submittedName>
</protein>
<feature type="region of interest" description="Disordered" evidence="1">
    <location>
        <begin position="95"/>
        <end position="120"/>
    </location>
</feature>
<dbReference type="AlphaFoldDB" id="A0A1D1XJX7"/>
<accession>A0A1D1XJX7</accession>
<feature type="compositionally biased region" description="Basic residues" evidence="1">
    <location>
        <begin position="56"/>
        <end position="65"/>
    </location>
</feature>
<feature type="compositionally biased region" description="Low complexity" evidence="1">
    <location>
        <begin position="28"/>
        <end position="50"/>
    </location>
</feature>
<feature type="region of interest" description="Disordered" evidence="1">
    <location>
        <begin position="28"/>
        <end position="65"/>
    </location>
</feature>
<organism evidence="2">
    <name type="scientific">Anthurium amnicola</name>
    <dbReference type="NCBI Taxonomy" id="1678845"/>
    <lineage>
        <taxon>Eukaryota</taxon>
        <taxon>Viridiplantae</taxon>
        <taxon>Streptophyta</taxon>
        <taxon>Embryophyta</taxon>
        <taxon>Tracheophyta</taxon>
        <taxon>Spermatophyta</taxon>
        <taxon>Magnoliopsida</taxon>
        <taxon>Liliopsida</taxon>
        <taxon>Araceae</taxon>
        <taxon>Pothoideae</taxon>
        <taxon>Potheae</taxon>
        <taxon>Anthurium</taxon>
    </lineage>
</organism>
<proteinExistence type="predicted"/>
<feature type="compositionally biased region" description="Basic residues" evidence="1">
    <location>
        <begin position="95"/>
        <end position="106"/>
    </location>
</feature>